<dbReference type="Pfam" id="PF13802">
    <property type="entry name" value="Gal_mutarotas_2"/>
    <property type="match status" value="1"/>
</dbReference>
<dbReference type="SUPFAM" id="SSF74650">
    <property type="entry name" value="Galactose mutarotase-like"/>
    <property type="match status" value="1"/>
</dbReference>
<dbReference type="Gene3D" id="2.60.40.1180">
    <property type="entry name" value="Golgi alpha-mannosidase II"/>
    <property type="match status" value="2"/>
</dbReference>
<evidence type="ECO:0000259" key="3">
    <source>
        <dbReference type="Pfam" id="PF01055"/>
    </source>
</evidence>
<comment type="similarity">
    <text evidence="1 2">Belongs to the glycosyl hydrolase 31 family.</text>
</comment>
<evidence type="ECO:0000256" key="2">
    <source>
        <dbReference type="RuleBase" id="RU361185"/>
    </source>
</evidence>
<comment type="caution">
    <text evidence="6">The sequence shown here is derived from an EMBL/GenBank/DDBJ whole genome shotgun (WGS) entry which is preliminary data.</text>
</comment>
<dbReference type="Pfam" id="PF01055">
    <property type="entry name" value="Glyco_hydro_31_2nd"/>
    <property type="match status" value="1"/>
</dbReference>
<dbReference type="Gene3D" id="3.20.20.80">
    <property type="entry name" value="Glycosidases"/>
    <property type="match status" value="1"/>
</dbReference>
<dbReference type="Pfam" id="PF21365">
    <property type="entry name" value="Glyco_hydro_31_3rd"/>
    <property type="match status" value="1"/>
</dbReference>
<gene>
    <name evidence="6" type="ORF">fsci_02030</name>
</gene>
<organism evidence="6 7">
    <name type="scientific">Francisella sciaenopsi</name>
    <dbReference type="NCBI Taxonomy" id="3055034"/>
    <lineage>
        <taxon>Bacteria</taxon>
        <taxon>Pseudomonadati</taxon>
        <taxon>Pseudomonadota</taxon>
        <taxon>Gammaproteobacteria</taxon>
        <taxon>Thiotrichales</taxon>
        <taxon>Francisellaceae</taxon>
        <taxon>Francisella</taxon>
    </lineage>
</organism>
<keyword evidence="2 6" id="KW-0378">Hydrolase</keyword>
<dbReference type="SUPFAM" id="SSF51445">
    <property type="entry name" value="(Trans)glycosidases"/>
    <property type="match status" value="1"/>
</dbReference>
<dbReference type="CDD" id="cd06599">
    <property type="entry name" value="GH31_glycosidase_Aec37"/>
    <property type="match status" value="1"/>
</dbReference>
<name>A0ABQ6PCI9_9GAMM</name>
<dbReference type="GO" id="GO:0016787">
    <property type="term" value="F:hydrolase activity"/>
    <property type="evidence" value="ECO:0007669"/>
    <property type="project" value="UniProtKB-KW"/>
</dbReference>
<dbReference type="PANTHER" id="PTHR22762">
    <property type="entry name" value="ALPHA-GLUCOSIDASE"/>
    <property type="match status" value="1"/>
</dbReference>
<protein>
    <submittedName>
        <fullName evidence="6">Glycoside hydrolase family 31 protein</fullName>
    </submittedName>
</protein>
<accession>A0ABQ6PCI9</accession>
<evidence type="ECO:0000259" key="4">
    <source>
        <dbReference type="Pfam" id="PF13802"/>
    </source>
</evidence>
<dbReference type="CDD" id="cd14752">
    <property type="entry name" value="GH31_N"/>
    <property type="match status" value="1"/>
</dbReference>
<keyword evidence="7" id="KW-1185">Reference proteome</keyword>
<feature type="domain" description="Glycoside hydrolase family 31 TIM barrel" evidence="3">
    <location>
        <begin position="264"/>
        <end position="591"/>
    </location>
</feature>
<evidence type="ECO:0000313" key="7">
    <source>
        <dbReference type="Proteomes" id="UP001628164"/>
    </source>
</evidence>
<dbReference type="EMBL" id="BTHG01000001">
    <property type="protein sequence ID" value="GMN88717.1"/>
    <property type="molecule type" value="Genomic_DNA"/>
</dbReference>
<feature type="domain" description="Glycosyl hydrolase family 31 C-terminal" evidence="5">
    <location>
        <begin position="600"/>
        <end position="685"/>
    </location>
</feature>
<dbReference type="InterPro" id="IPR000322">
    <property type="entry name" value="Glyco_hydro_31_TIM"/>
</dbReference>
<dbReference type="InterPro" id="IPR013780">
    <property type="entry name" value="Glyco_hydro_b"/>
</dbReference>
<dbReference type="InterPro" id="IPR011013">
    <property type="entry name" value="Gal_mutarotase_sf_dom"/>
</dbReference>
<evidence type="ECO:0000313" key="6">
    <source>
        <dbReference type="EMBL" id="GMN88717.1"/>
    </source>
</evidence>
<reference evidence="6 7" key="1">
    <citation type="journal article" date="2024" name="Dis. Aquat. Organ.">
        <title>Francisella sciaenopsi sp. nov. isolated from diseased red drum Sciaenops ocellatus in Florida, USA.</title>
        <authorList>
            <person name="Kawahara M."/>
            <person name="Cody T.T."/>
            <person name="Yanong R.P.E."/>
            <person name="Henderson E."/>
            <person name="Yazdi Z."/>
            <person name="Soto E."/>
        </authorList>
    </citation>
    <scope>NUCLEOTIDE SEQUENCE [LARGE SCALE GENOMIC DNA]</scope>
    <source>
        <strain evidence="6 7">R22-20-7</strain>
    </source>
</reference>
<evidence type="ECO:0000259" key="5">
    <source>
        <dbReference type="Pfam" id="PF21365"/>
    </source>
</evidence>
<dbReference type="SUPFAM" id="SSF51011">
    <property type="entry name" value="Glycosyl hydrolase domain"/>
    <property type="match status" value="1"/>
</dbReference>
<dbReference type="RefSeq" id="WP_407876619.1">
    <property type="nucleotide sequence ID" value="NZ_BTHG01000001.1"/>
</dbReference>
<sequence>MLDICKFELRDTRADHILFEQPEKQIFVRVYVLEENIFRILFTKSLKPVLNKTWSITKDDILFEGTDRLDTSSFSCPKFEAYGNGDFAFIETSKLKCEIKLNGFIINWYKKDNSNKWIKVSQDLQTQAYNLDFWSDRGVYHAIKKDPNAMFFGLGEKTGSVNRDKKRYEMKSIDPMGYDAESSDPLYKHIPFFISHNPINKSSFGVFYDNLSDSVFNFGKEIDNYHGPYISYEAKAGDLDYYFIVGDKIADITETFSTITGKTILPPYWSLYYSGSTMTYTDLPDAQDQMDNFIDDCQKYNIQCGSFQLSSGYTSIGDKRYVFNWNHSKFPHIEAFTKKYHDNGIKLCANIKPCLLQDHPKLDEVASFNGFVYNKYYTKPELVQYWDELGYYLDFTNPKTIDWWQDNVTRQLLEKGIESTWNDNNEYEVYNGDAICYGFGKEIKIKHIKPVQALLMTKSSFEAQKAFAPNKRPYLITRSGCAGLQRYAQTWTGDNYTEWKTLKYNLEMSKGLSLSGIYNFGHDIGGFSGPAPEPELLIRWIQHGIFYPRFTIHSWNDDKSVNTPWMYPEALKTIQAAFDLRNEIIPYIYQLCYQAYKNAKPVIKPTFYDFENDAKTFQETPDFMMGNLLIANILEKYQRVREIYLPEGSNWYDYYTGEIYQGGKTISLNVDIQSIPIFVKEGSVIVINKQKAKFNNFEQNLAYKVYPSLNKEITQHQVYLDDGETMEYLNNKSGILHIQLTNKNAKLDISWKYDGHENFRVTQPQIINMNKDLKYNA</sequence>
<dbReference type="InterPro" id="IPR025887">
    <property type="entry name" value="Glyco_hydro_31_N_dom"/>
</dbReference>
<proteinExistence type="inferred from homology"/>
<dbReference type="Gene3D" id="2.60.40.1760">
    <property type="entry name" value="glycosyl hydrolase (family 31)"/>
    <property type="match status" value="1"/>
</dbReference>
<evidence type="ECO:0000256" key="1">
    <source>
        <dbReference type="ARBA" id="ARBA00007806"/>
    </source>
</evidence>
<feature type="domain" description="Glycoside hydrolase family 31 N-terminal" evidence="4">
    <location>
        <begin position="28"/>
        <end position="216"/>
    </location>
</feature>
<dbReference type="InterPro" id="IPR017853">
    <property type="entry name" value="GH"/>
</dbReference>
<keyword evidence="2" id="KW-0326">Glycosidase</keyword>
<dbReference type="InterPro" id="IPR048395">
    <property type="entry name" value="Glyco_hydro_31_C"/>
</dbReference>
<dbReference type="Proteomes" id="UP001628164">
    <property type="component" value="Unassembled WGS sequence"/>
</dbReference>
<dbReference type="PANTHER" id="PTHR22762:SF165">
    <property type="entry name" value="PUTATIVE (AFU_ORTHOLOGUE AFUA_1G06560)-RELATED"/>
    <property type="match status" value="1"/>
</dbReference>